<feature type="region of interest" description="Disordered" evidence="1">
    <location>
        <begin position="200"/>
        <end position="239"/>
    </location>
</feature>
<feature type="region of interest" description="Disordered" evidence="1">
    <location>
        <begin position="367"/>
        <end position="388"/>
    </location>
</feature>
<feature type="compositionally biased region" description="Basic and acidic residues" evidence="1">
    <location>
        <begin position="307"/>
        <end position="319"/>
    </location>
</feature>
<name>L2FQT3_COLFN</name>
<dbReference type="AlphaFoldDB" id="L2FQT3"/>
<protein>
    <submittedName>
        <fullName evidence="2">Uncharacterized protein</fullName>
    </submittedName>
</protein>
<evidence type="ECO:0000256" key="1">
    <source>
        <dbReference type="SAM" id="MobiDB-lite"/>
    </source>
</evidence>
<gene>
    <name evidence="2" type="ORF">CGGC5_11003</name>
</gene>
<feature type="compositionally biased region" description="Polar residues" evidence="1">
    <location>
        <begin position="210"/>
        <end position="224"/>
    </location>
</feature>
<sequence>MAPQLLSDVCERWAPAVTYFIDRGLLPFDDHGGFQNYINGELWKGNSIRLEAPGSQFIIDLIETSPDKVDIVAFSVTRGGRFQPTCCREDWMKNSRKDVRLPRLIAEISRQKIVKVAKERKIQALKLTQLEQKKESSMTNTADLGFNDELTRNLAALCKKAATLLASKGERKTLKVHENISTQDAISFISKAIDDLQHWAPSGPFDQAQRDNLSNKETSSTSSVKAKHNHSQEKPQLESEVWRITEEKEQLEKLNTELKEDVELFRSRAKDAEERLRQLTGQHSGDANGEGLAENSTHQVTVQIQEDFQHHKDTQEVIHKQVSGEGKDSPQSPSDDDTDDEELVIKEDSFDEDALFEELAKELRFTAKGEDVASKESGKQHRVSQLERELETTKKALKNKTDELASATEKHSKELMEAGGNKEKCRCKDKEAYLESVEEHVEKLRGTMEDVLRHVSTYQGRKRRRTEGPDFEY</sequence>
<proteinExistence type="predicted"/>
<evidence type="ECO:0000313" key="2">
    <source>
        <dbReference type="EMBL" id="ELA28406.1"/>
    </source>
</evidence>
<dbReference type="EMBL" id="KB020924">
    <property type="protein sequence ID" value="ELA28406.1"/>
    <property type="molecule type" value="Genomic_DNA"/>
</dbReference>
<reference evidence="2" key="1">
    <citation type="submission" date="2012-08" db="EMBL/GenBank/DDBJ databases">
        <title>Genome analysis of Colletotrichum orbiculare and Colletotrichum fructicola.</title>
        <authorList>
            <person name="Gan P.H.P."/>
            <person name="Ikeda K."/>
            <person name="Irieda H."/>
            <person name="Narusaka M."/>
            <person name="O'Connell R.J."/>
            <person name="Narusaka Y."/>
            <person name="Takano Y."/>
            <person name="Kubo Y."/>
            <person name="Shirasu K."/>
        </authorList>
    </citation>
    <scope>NUCLEOTIDE SEQUENCE</scope>
    <source>
        <strain evidence="2">Nara gc5</strain>
    </source>
</reference>
<dbReference type="HOGENOM" id="CLU_577468_0_0_1"/>
<organism evidence="2">
    <name type="scientific">Colletotrichum fructicola (strain Nara gc5)</name>
    <name type="common">Anthracnose fungus</name>
    <name type="synonym">Colletotrichum gloeosporioides (strain Nara gc5)</name>
    <dbReference type="NCBI Taxonomy" id="1213859"/>
    <lineage>
        <taxon>Eukaryota</taxon>
        <taxon>Fungi</taxon>
        <taxon>Dikarya</taxon>
        <taxon>Ascomycota</taxon>
        <taxon>Pezizomycotina</taxon>
        <taxon>Sordariomycetes</taxon>
        <taxon>Hypocreomycetidae</taxon>
        <taxon>Glomerellales</taxon>
        <taxon>Glomerellaceae</taxon>
        <taxon>Colletotrichum</taxon>
        <taxon>Colletotrichum gloeosporioides species complex</taxon>
    </lineage>
</organism>
<feature type="region of interest" description="Disordered" evidence="1">
    <location>
        <begin position="306"/>
        <end position="350"/>
    </location>
</feature>
<feature type="compositionally biased region" description="Basic and acidic residues" evidence="1">
    <location>
        <begin position="230"/>
        <end position="239"/>
    </location>
</feature>
<accession>L2FQT3</accession>